<accession>A0A318SQ02</accession>
<proteinExistence type="predicted"/>
<dbReference type="EMBL" id="QJSX01000004">
    <property type="protein sequence ID" value="PYE54913.1"/>
    <property type="molecule type" value="Genomic_DNA"/>
</dbReference>
<keyword evidence="5" id="KW-1185">Reference proteome</keyword>
<dbReference type="Proteomes" id="UP000248326">
    <property type="component" value="Unassembled WGS sequence"/>
</dbReference>
<reference evidence="4 5" key="1">
    <citation type="submission" date="2018-06" db="EMBL/GenBank/DDBJ databases">
        <title>Genomic Encyclopedia of Type Strains, Phase IV (KMG-IV): sequencing the most valuable type-strain genomes for metagenomic binning, comparative biology and taxonomic classification.</title>
        <authorList>
            <person name="Goeker M."/>
        </authorList>
    </citation>
    <scope>NUCLEOTIDE SEQUENCE [LARGE SCALE GENOMIC DNA]</scope>
    <source>
        <strain evidence="4 5">DSM 18048</strain>
    </source>
</reference>
<dbReference type="GO" id="GO:0006790">
    <property type="term" value="P:sulfur compound metabolic process"/>
    <property type="evidence" value="ECO:0007669"/>
    <property type="project" value="TreeGrafter"/>
</dbReference>
<feature type="domain" description="Oxidoreductase molybdopterin-binding" evidence="2">
    <location>
        <begin position="206"/>
        <end position="353"/>
    </location>
</feature>
<dbReference type="InterPro" id="IPR000572">
    <property type="entry name" value="OxRdtase_Mopterin-bd_dom"/>
</dbReference>
<sequence>MNQLRGKLLIAWTTAALLSVLGYALWRANLVGFAPQELFNRVTQALGVPRVFQFIHSILGIGQDAKILAFLSVSLLWLGGSTLLGLLRPWLGAVILGALLLTFAPPLDALVYGVSFFLLRVLLDRVFAPRAQSAAPLPVEPSRRTTLALLGGGSALLVGGGLLNFFRQVNGVAQAARVVPGQPLPFGVTPVSQFYYVSKNLEAFDPKLKEENWRLKVGGLVSEERTFTLADLQEMPAKTLELTLSCISNPLGGPLISNGIWRGVPVSDFLRRVGVQKGAKYVIWEAADGYIESLPLGQAFEEDVLLVYELNGEPLTQKHGFPLRVLIPGRYGMKQPRWITAIRLSDTDEAGYWVQRGWSKTAVVELTSRIDVPAELNPIVKADESTTLHGIAFAGKKEITKVEVSVDGGRTWRAARLEPKRSQHAWTLWSLDWTPKRGSYQLAVRAWSGDEVQKSAEADALPEGATGYHRFIVTAS</sequence>
<dbReference type="SUPFAM" id="SSF81296">
    <property type="entry name" value="E set domains"/>
    <property type="match status" value="1"/>
</dbReference>
<evidence type="ECO:0000313" key="4">
    <source>
        <dbReference type="EMBL" id="PYE54913.1"/>
    </source>
</evidence>
<dbReference type="GO" id="GO:0043546">
    <property type="term" value="F:molybdopterin cofactor binding"/>
    <property type="evidence" value="ECO:0007669"/>
    <property type="project" value="TreeGrafter"/>
</dbReference>
<name>A0A318SQ02_9DEIO</name>
<dbReference type="PANTHER" id="PTHR19372:SF7">
    <property type="entry name" value="SULFITE OXIDASE, MITOCHONDRIAL"/>
    <property type="match status" value="1"/>
</dbReference>
<feature type="transmembrane region" description="Helical" evidence="1">
    <location>
        <begin position="93"/>
        <end position="123"/>
    </location>
</feature>
<keyword evidence="1" id="KW-0472">Membrane</keyword>
<dbReference type="AlphaFoldDB" id="A0A318SQ02"/>
<gene>
    <name evidence="4" type="ORF">DES52_104186</name>
</gene>
<protein>
    <submittedName>
        <fullName evidence="4">DMSO/TMAO reductase YedYZ molybdopterin-dependent catalytic subunit</fullName>
    </submittedName>
</protein>
<feature type="transmembrane region" description="Helical" evidence="1">
    <location>
        <begin position="67"/>
        <end position="87"/>
    </location>
</feature>
<feature type="domain" description="Moybdenum cofactor oxidoreductase dimerisation" evidence="3">
    <location>
        <begin position="365"/>
        <end position="448"/>
    </location>
</feature>
<keyword evidence="1" id="KW-0812">Transmembrane</keyword>
<dbReference type="SUPFAM" id="SSF56524">
    <property type="entry name" value="Oxidoreductase molybdopterin-binding domain"/>
    <property type="match status" value="1"/>
</dbReference>
<dbReference type="RefSeq" id="WP_110886023.1">
    <property type="nucleotide sequence ID" value="NZ_QJSX01000004.1"/>
</dbReference>
<dbReference type="Pfam" id="PF03404">
    <property type="entry name" value="Mo-co_dimer"/>
    <property type="match status" value="1"/>
</dbReference>
<organism evidence="4 5">
    <name type="scientific">Deinococcus yavapaiensis KR-236</name>
    <dbReference type="NCBI Taxonomy" id="694435"/>
    <lineage>
        <taxon>Bacteria</taxon>
        <taxon>Thermotogati</taxon>
        <taxon>Deinococcota</taxon>
        <taxon>Deinococci</taxon>
        <taxon>Deinococcales</taxon>
        <taxon>Deinococcaceae</taxon>
        <taxon>Deinococcus</taxon>
    </lineage>
</organism>
<evidence type="ECO:0000256" key="1">
    <source>
        <dbReference type="SAM" id="Phobius"/>
    </source>
</evidence>
<dbReference type="GO" id="GO:0008482">
    <property type="term" value="F:sulfite oxidase activity"/>
    <property type="evidence" value="ECO:0007669"/>
    <property type="project" value="TreeGrafter"/>
</dbReference>
<dbReference type="PANTHER" id="PTHR19372">
    <property type="entry name" value="SULFITE REDUCTASE"/>
    <property type="match status" value="1"/>
</dbReference>
<dbReference type="Gene3D" id="3.90.420.10">
    <property type="entry name" value="Oxidoreductase, molybdopterin-binding domain"/>
    <property type="match status" value="1"/>
</dbReference>
<dbReference type="InterPro" id="IPR005066">
    <property type="entry name" value="MoCF_OxRdtse_dimer"/>
</dbReference>
<dbReference type="InterPro" id="IPR014756">
    <property type="entry name" value="Ig_E-set"/>
</dbReference>
<dbReference type="InterPro" id="IPR036374">
    <property type="entry name" value="OxRdtase_Mopterin-bd_sf"/>
</dbReference>
<dbReference type="OrthoDB" id="9778777at2"/>
<dbReference type="Gene3D" id="2.60.40.650">
    <property type="match status" value="1"/>
</dbReference>
<evidence type="ECO:0000313" key="5">
    <source>
        <dbReference type="Proteomes" id="UP000248326"/>
    </source>
</evidence>
<dbReference type="GO" id="GO:0020037">
    <property type="term" value="F:heme binding"/>
    <property type="evidence" value="ECO:0007669"/>
    <property type="project" value="TreeGrafter"/>
</dbReference>
<evidence type="ECO:0000259" key="3">
    <source>
        <dbReference type="Pfam" id="PF03404"/>
    </source>
</evidence>
<dbReference type="GO" id="GO:0030151">
    <property type="term" value="F:molybdenum ion binding"/>
    <property type="evidence" value="ECO:0007669"/>
    <property type="project" value="InterPro"/>
</dbReference>
<keyword evidence="1" id="KW-1133">Transmembrane helix</keyword>
<evidence type="ECO:0000259" key="2">
    <source>
        <dbReference type="Pfam" id="PF00174"/>
    </source>
</evidence>
<comment type="caution">
    <text evidence="4">The sequence shown here is derived from an EMBL/GenBank/DDBJ whole genome shotgun (WGS) entry which is preliminary data.</text>
</comment>
<dbReference type="Pfam" id="PF00174">
    <property type="entry name" value="Oxidored_molyb"/>
    <property type="match status" value="1"/>
</dbReference>